<sequence length="271" mass="28994">MVVKKKTTKVEAVALDEEQLCKLTASLSVNGGEDGVNLLAQTLQSCLKLTDAVQQIQLIKKAGSQLEALNEEHAGGTLDACLNALALVYTSVQAKNPLRRAVASALSSVPECLQGRVVDSLSTCLSDCLSSPCSDQHPHIIDTISTCLDSFPLGERCVSKLLLKVLKFICKLLHEYLHQNRGLAGRHIAQAQLMQSCLAVVKTSMLVLQRSQDALSEVLQAQQDTPGSLLSCYIHILLDGEFIQAIQSTAGMAVVLLIRSVMGSGDEVASV</sequence>
<keyword evidence="2" id="KW-1185">Reference proteome</keyword>
<evidence type="ECO:0000313" key="2">
    <source>
        <dbReference type="Proteomes" id="UP001482620"/>
    </source>
</evidence>
<protein>
    <submittedName>
        <fullName evidence="1">Uncharacterized protein</fullName>
    </submittedName>
</protein>
<proteinExistence type="predicted"/>
<evidence type="ECO:0000313" key="1">
    <source>
        <dbReference type="EMBL" id="MEQ2236087.1"/>
    </source>
</evidence>
<comment type="caution">
    <text evidence="1">The sequence shown here is derived from an EMBL/GenBank/DDBJ whole genome shotgun (WGS) entry which is preliminary data.</text>
</comment>
<accession>A0ABV0TT49</accession>
<dbReference type="PANTHER" id="PTHR14387">
    <property type="entry name" value="THADA/DEATH RECEPTOR INTERACTING PROTEIN"/>
    <property type="match status" value="1"/>
</dbReference>
<name>A0ABV0TT49_9TELE</name>
<dbReference type="InterPro" id="IPR051954">
    <property type="entry name" value="tRNA_methyltransferase_THADA"/>
</dbReference>
<dbReference type="PANTHER" id="PTHR14387:SF7">
    <property type="entry name" value="THYROID ADENOMA-ASSOCIATED PROTEIN"/>
    <property type="match status" value="1"/>
</dbReference>
<organism evidence="1 2">
    <name type="scientific">Ilyodon furcidens</name>
    <name type="common">goldbreast splitfin</name>
    <dbReference type="NCBI Taxonomy" id="33524"/>
    <lineage>
        <taxon>Eukaryota</taxon>
        <taxon>Metazoa</taxon>
        <taxon>Chordata</taxon>
        <taxon>Craniata</taxon>
        <taxon>Vertebrata</taxon>
        <taxon>Euteleostomi</taxon>
        <taxon>Actinopterygii</taxon>
        <taxon>Neopterygii</taxon>
        <taxon>Teleostei</taxon>
        <taxon>Neoteleostei</taxon>
        <taxon>Acanthomorphata</taxon>
        <taxon>Ovalentaria</taxon>
        <taxon>Atherinomorphae</taxon>
        <taxon>Cyprinodontiformes</taxon>
        <taxon>Goodeidae</taxon>
        <taxon>Ilyodon</taxon>
    </lineage>
</organism>
<dbReference type="Proteomes" id="UP001482620">
    <property type="component" value="Unassembled WGS sequence"/>
</dbReference>
<dbReference type="EMBL" id="JAHRIQ010046947">
    <property type="protein sequence ID" value="MEQ2236087.1"/>
    <property type="molecule type" value="Genomic_DNA"/>
</dbReference>
<reference evidence="1 2" key="1">
    <citation type="submission" date="2021-06" db="EMBL/GenBank/DDBJ databases">
        <authorList>
            <person name="Palmer J.M."/>
        </authorList>
    </citation>
    <scope>NUCLEOTIDE SEQUENCE [LARGE SCALE GENOMIC DNA]</scope>
    <source>
        <strain evidence="2">if_2019</strain>
        <tissue evidence="1">Muscle</tissue>
    </source>
</reference>
<gene>
    <name evidence="1" type="ORF">ILYODFUR_008855</name>
</gene>
<feature type="non-terminal residue" evidence="1">
    <location>
        <position position="271"/>
    </location>
</feature>